<dbReference type="SUPFAM" id="SSF50475">
    <property type="entry name" value="FMN-binding split barrel"/>
    <property type="match status" value="1"/>
</dbReference>
<comment type="cofactor">
    <cofactor evidence="1">
        <name>FMN</name>
        <dbReference type="ChEBI" id="CHEBI:58210"/>
    </cofactor>
</comment>
<dbReference type="Pfam" id="PF12766">
    <property type="entry name" value="Pyridox_oxase_2"/>
    <property type="match status" value="1"/>
</dbReference>
<evidence type="ECO:0000256" key="4">
    <source>
        <dbReference type="ARBA" id="ARBA00023002"/>
    </source>
</evidence>
<evidence type="ECO:0000313" key="7">
    <source>
        <dbReference type="Proteomes" id="UP001250662"/>
    </source>
</evidence>
<dbReference type="Gene3D" id="2.30.110.10">
    <property type="entry name" value="Electron Transport, Fmn-binding Protein, Chain A"/>
    <property type="match status" value="1"/>
</dbReference>
<dbReference type="RefSeq" id="WP_311388001.1">
    <property type="nucleotide sequence ID" value="NZ_JAVRHU010000003.1"/>
</dbReference>
<dbReference type="InterPro" id="IPR000659">
    <property type="entry name" value="Pyridox_Oxase"/>
</dbReference>
<dbReference type="PANTHER" id="PTHR10851">
    <property type="entry name" value="PYRIDOXINE-5-PHOSPHATE OXIDASE"/>
    <property type="match status" value="1"/>
</dbReference>
<accession>A0ABU3BIQ0</accession>
<gene>
    <name evidence="6" type="ORF">RM520_10445</name>
</gene>
<dbReference type="EMBL" id="JAVRHU010000003">
    <property type="protein sequence ID" value="MDT0622051.1"/>
    <property type="molecule type" value="Genomic_DNA"/>
</dbReference>
<dbReference type="Proteomes" id="UP001250662">
    <property type="component" value="Unassembled WGS sequence"/>
</dbReference>
<comment type="caution">
    <text evidence="6">The sequence shown here is derived from an EMBL/GenBank/DDBJ whole genome shotgun (WGS) entry which is preliminary data.</text>
</comment>
<keyword evidence="2" id="KW-0285">Flavoprotein</keyword>
<organism evidence="6 7">
    <name type="scientific">Croceitalea vernalis</name>
    <dbReference type="NCBI Taxonomy" id="3075599"/>
    <lineage>
        <taxon>Bacteria</taxon>
        <taxon>Pseudomonadati</taxon>
        <taxon>Bacteroidota</taxon>
        <taxon>Flavobacteriia</taxon>
        <taxon>Flavobacteriales</taxon>
        <taxon>Flavobacteriaceae</taxon>
        <taxon>Croceitalea</taxon>
    </lineage>
</organism>
<keyword evidence="7" id="KW-1185">Reference proteome</keyword>
<name>A0ABU3BIQ0_9FLAO</name>
<keyword evidence="4" id="KW-0560">Oxidoreductase</keyword>
<evidence type="ECO:0000313" key="6">
    <source>
        <dbReference type="EMBL" id="MDT0622051.1"/>
    </source>
</evidence>
<protein>
    <submittedName>
        <fullName evidence="6">Pyridoxamine 5'-phosphate oxidase family protein</fullName>
    </submittedName>
</protein>
<reference evidence="6 7" key="1">
    <citation type="submission" date="2023-09" db="EMBL/GenBank/DDBJ databases">
        <authorList>
            <person name="Rey-Velasco X."/>
        </authorList>
    </citation>
    <scope>NUCLEOTIDE SEQUENCE [LARGE SCALE GENOMIC DNA]</scope>
    <source>
        <strain evidence="6 7">P007</strain>
    </source>
</reference>
<proteinExistence type="predicted"/>
<evidence type="ECO:0000259" key="5">
    <source>
        <dbReference type="Pfam" id="PF12766"/>
    </source>
</evidence>
<dbReference type="InterPro" id="IPR012349">
    <property type="entry name" value="Split_barrel_FMN-bd"/>
</dbReference>
<keyword evidence="3" id="KW-0288">FMN</keyword>
<feature type="domain" description="Pyridoxamine 5'-phosphate oxidase Alr4036 family FMN-binding" evidence="5">
    <location>
        <begin position="12"/>
        <end position="94"/>
    </location>
</feature>
<evidence type="ECO:0000256" key="3">
    <source>
        <dbReference type="ARBA" id="ARBA00022643"/>
    </source>
</evidence>
<evidence type="ECO:0000256" key="2">
    <source>
        <dbReference type="ARBA" id="ARBA00022630"/>
    </source>
</evidence>
<evidence type="ECO:0000256" key="1">
    <source>
        <dbReference type="ARBA" id="ARBA00001917"/>
    </source>
</evidence>
<sequence length="181" mass="21480">MFNSFLQEIESELKKGCSEFGHPFKTLTLATLDKNQLPQQRIVVLRKINSELKLTFFTDLRSKKVTQIKNNEQVSAHFYHMEKKLQLVFRATAQLEQDEESVQNLWQQVRIRNQKDYTTNLAPGSIIQQPDNIEYLNQQNYFGVVHLIPQKIEYLKLNQPQHLRILFKKKESYWNGQFLVP</sequence>
<dbReference type="InterPro" id="IPR024624">
    <property type="entry name" value="Pyridox_Oxase_Alr4036_FMN-bd"/>
</dbReference>
<dbReference type="PANTHER" id="PTHR10851:SF3">
    <property type="entry name" value="PYRIDOXINE_PYRIDOXAMINE 5'-PHOSPHATE OXIDASE 2"/>
    <property type="match status" value="1"/>
</dbReference>